<evidence type="ECO:0000313" key="1">
    <source>
        <dbReference type="EMBL" id="AXQ77882.1"/>
    </source>
</evidence>
<evidence type="ECO:0008006" key="7">
    <source>
        <dbReference type="Google" id="ProtNLM"/>
    </source>
</evidence>
<evidence type="ECO:0000313" key="6">
    <source>
        <dbReference type="Proteomes" id="UP000264056"/>
    </source>
</evidence>
<dbReference type="Proteomes" id="UP000264056">
    <property type="component" value="Unassembled WGS sequence"/>
</dbReference>
<dbReference type="EMBL" id="QVQY01000038">
    <property type="protein sequence ID" value="RFU50208.1"/>
    <property type="molecule type" value="Genomic_DNA"/>
</dbReference>
<evidence type="ECO:0000313" key="3">
    <source>
        <dbReference type="EMBL" id="RFU52387.1"/>
    </source>
</evidence>
<evidence type="ECO:0000313" key="5">
    <source>
        <dbReference type="Proteomes" id="UP000262901"/>
    </source>
</evidence>
<dbReference type="RefSeq" id="WP_116878957.1">
    <property type="nucleotide sequence ID" value="NZ_CP031733.1"/>
</dbReference>
<proteinExistence type="predicted"/>
<dbReference type="AlphaFoldDB" id="A0A372KJE8"/>
<evidence type="ECO:0000313" key="4">
    <source>
        <dbReference type="Proteomes" id="UP000246115"/>
    </source>
</evidence>
<gene>
    <name evidence="1" type="ORF">DDV21_001745</name>
    <name evidence="2" type="ORF">DDV22_09900</name>
    <name evidence="3" type="ORF">DDV23_09995</name>
</gene>
<sequence>MPFISLKTNLPLNRQEILDLKTLFGQAIEAVPGKTEQELLVVIEPETAMYLRGKEDPLALVNVSVFNNPKRLGYADLARLISLAVQKVLNIPVAHTYIEFHAITSWSVAGYYMEDNDDADS</sequence>
<dbReference type="KEGG" id="schj:DDV21_001745"/>
<reference evidence="3 5" key="2">
    <citation type="submission" date="2018-08" db="EMBL/GenBank/DDBJ databases">
        <title>Draft genome of Streptococcus sp. nov. Z1.</title>
        <authorList>
            <person name="Tian Z."/>
        </authorList>
    </citation>
    <scope>NUCLEOTIDE SEQUENCE [LARGE SCALE GENOMIC DNA]</scope>
    <source>
        <strain evidence="3">Z1</strain>
        <strain evidence="5">Z1(2018)</strain>
    </source>
</reference>
<name>A0A372KJE8_9STRE</name>
<dbReference type="InterPro" id="IPR001398">
    <property type="entry name" value="Macrophage_inhib_fac"/>
</dbReference>
<accession>A0A346NA37</accession>
<dbReference type="Pfam" id="PF01187">
    <property type="entry name" value="MIF"/>
    <property type="match status" value="1"/>
</dbReference>
<accession>A0A372KJE8</accession>
<dbReference type="SUPFAM" id="SSF55331">
    <property type="entry name" value="Tautomerase/MIF"/>
    <property type="match status" value="1"/>
</dbReference>
<dbReference type="Proteomes" id="UP000262901">
    <property type="component" value="Unassembled WGS sequence"/>
</dbReference>
<evidence type="ECO:0000313" key="2">
    <source>
        <dbReference type="EMBL" id="RFU50208.1"/>
    </source>
</evidence>
<dbReference type="EMBL" id="CP031733">
    <property type="protein sequence ID" value="AXQ77882.1"/>
    <property type="molecule type" value="Genomic_DNA"/>
</dbReference>
<reference evidence="1" key="4">
    <citation type="journal article" date="2019" name="Int. J. Syst. Evol. Microbiol.">
        <title>Streptococcus chenjunshii sp. nov. isolated from feces of Tibetan antelopes.</title>
        <authorList>
            <person name="Tian Z."/>
            <person name="Lu S."/>
            <person name="Jin D."/>
            <person name="Yang J."/>
            <person name="Pu J."/>
            <person name="Lai X.H."/>
            <person name="Bai X.N."/>
            <person name="Wu X.M."/>
            <person name="Li J."/>
            <person name="Wang S."/>
            <person name="Xu J."/>
        </authorList>
    </citation>
    <scope>NUCLEOTIDE SEQUENCE</scope>
    <source>
        <strain evidence="1">Z15</strain>
    </source>
</reference>
<dbReference type="EMBL" id="QVQZ01000037">
    <property type="protein sequence ID" value="RFU52387.1"/>
    <property type="molecule type" value="Genomic_DNA"/>
</dbReference>
<keyword evidence="6" id="KW-1185">Reference proteome</keyword>
<reference evidence="2 6" key="1">
    <citation type="submission" date="2018-08" db="EMBL/GenBank/DDBJ databases">
        <title>Draft genome of Streptococcus sp .nov. Z2.</title>
        <authorList>
            <person name="Tian Z."/>
        </authorList>
    </citation>
    <scope>NUCLEOTIDE SEQUENCE [LARGE SCALE GENOMIC DNA]</scope>
    <source>
        <strain evidence="2 6">Z2</strain>
    </source>
</reference>
<reference evidence="4" key="3">
    <citation type="submission" date="2018-08" db="EMBL/GenBank/DDBJ databases">
        <title>Streptococcus chenjunshii sp. nov., isolated from stools sample of the Tibetan antelope in the Qinghai-Tibet plateau, China.</title>
        <authorList>
            <person name="Tian Z."/>
        </authorList>
    </citation>
    <scope>NUCLEOTIDE SEQUENCE [LARGE SCALE GENOMIC DNA]</scope>
    <source>
        <strain evidence="4">Z15</strain>
    </source>
</reference>
<organism evidence="3 5">
    <name type="scientific">Streptococcus chenjunshii</name>
    <dbReference type="NCBI Taxonomy" id="2173853"/>
    <lineage>
        <taxon>Bacteria</taxon>
        <taxon>Bacillati</taxon>
        <taxon>Bacillota</taxon>
        <taxon>Bacilli</taxon>
        <taxon>Lactobacillales</taxon>
        <taxon>Streptococcaceae</taxon>
        <taxon>Streptococcus</taxon>
    </lineage>
</organism>
<dbReference type="Proteomes" id="UP000246115">
    <property type="component" value="Chromosome"/>
</dbReference>
<dbReference type="OrthoDB" id="5769863at2"/>
<dbReference type="InterPro" id="IPR014347">
    <property type="entry name" value="Tautomerase/MIF_sf"/>
</dbReference>
<protein>
    <recommendedName>
        <fullName evidence="7">Macrophage migration inhibitory factor (MIF)</fullName>
    </recommendedName>
</protein>
<dbReference type="Gene3D" id="3.30.429.10">
    <property type="entry name" value="Macrophage Migration Inhibitory Factor"/>
    <property type="match status" value="1"/>
</dbReference>